<reference evidence="2 3" key="1">
    <citation type="journal article" date="2013" name="PLoS Genet.">
        <title>The genome and development-dependent transcriptomes of Pyronema confluens: a window into fungal evolution.</title>
        <authorList>
            <person name="Traeger S."/>
            <person name="Altegoer F."/>
            <person name="Freitag M."/>
            <person name="Gabaldon T."/>
            <person name="Kempken F."/>
            <person name="Kumar A."/>
            <person name="Marcet-Houben M."/>
            <person name="Poggeler S."/>
            <person name="Stajich J.E."/>
            <person name="Nowrousian M."/>
        </authorList>
    </citation>
    <scope>NUCLEOTIDE SEQUENCE [LARGE SCALE GENOMIC DNA]</scope>
    <source>
        <strain evidence="3">CBS 100304</strain>
        <tissue evidence="2">Vegetative mycelium</tissue>
    </source>
</reference>
<feature type="region of interest" description="Disordered" evidence="1">
    <location>
        <begin position="1"/>
        <end position="51"/>
    </location>
</feature>
<sequence>MSSETPISIPQPASATSKRSSSPVSLTINTTNLQPPISHNRSTSNTLTIGSHDTTISGASTLVPNSPVILTAENKAFRNVEDISARISVLSLRDTATDTAADILPSTYPDRYSLQYCTHAGPAPS</sequence>
<accession>U4LIG8</accession>
<proteinExistence type="predicted"/>
<dbReference type="AlphaFoldDB" id="U4LIG8"/>
<protein>
    <submittedName>
        <fullName evidence="2">Uncharacterized protein</fullName>
    </submittedName>
</protein>
<name>U4LIG8_PYROM</name>
<keyword evidence="3" id="KW-1185">Reference proteome</keyword>
<evidence type="ECO:0000313" key="2">
    <source>
        <dbReference type="EMBL" id="CCX31312.1"/>
    </source>
</evidence>
<evidence type="ECO:0000256" key="1">
    <source>
        <dbReference type="SAM" id="MobiDB-lite"/>
    </source>
</evidence>
<dbReference type="EMBL" id="HF935585">
    <property type="protein sequence ID" value="CCX31312.1"/>
    <property type="molecule type" value="Genomic_DNA"/>
</dbReference>
<dbReference type="Proteomes" id="UP000018144">
    <property type="component" value="Unassembled WGS sequence"/>
</dbReference>
<evidence type="ECO:0000313" key="3">
    <source>
        <dbReference type="Proteomes" id="UP000018144"/>
    </source>
</evidence>
<gene>
    <name evidence="2" type="ORF">PCON_10595</name>
</gene>
<organism evidence="2 3">
    <name type="scientific">Pyronema omphalodes (strain CBS 100304)</name>
    <name type="common">Pyronema confluens</name>
    <dbReference type="NCBI Taxonomy" id="1076935"/>
    <lineage>
        <taxon>Eukaryota</taxon>
        <taxon>Fungi</taxon>
        <taxon>Dikarya</taxon>
        <taxon>Ascomycota</taxon>
        <taxon>Pezizomycotina</taxon>
        <taxon>Pezizomycetes</taxon>
        <taxon>Pezizales</taxon>
        <taxon>Pyronemataceae</taxon>
        <taxon>Pyronema</taxon>
    </lineage>
</organism>